<evidence type="ECO:0000256" key="1">
    <source>
        <dbReference type="ARBA" id="ARBA00010090"/>
    </source>
</evidence>
<dbReference type="GO" id="GO:0006869">
    <property type="term" value="P:lipid transport"/>
    <property type="evidence" value="ECO:0007669"/>
    <property type="project" value="InterPro"/>
</dbReference>
<accession>A0AAV6HL31</accession>
<gene>
    <name evidence="3" type="ORF">AALO_G00017140</name>
</gene>
<feature type="compositionally biased region" description="Basic and acidic residues" evidence="2">
    <location>
        <begin position="473"/>
        <end position="499"/>
    </location>
</feature>
<feature type="compositionally biased region" description="Basic and acidic residues" evidence="2">
    <location>
        <begin position="1292"/>
        <end position="1308"/>
    </location>
</feature>
<dbReference type="EMBL" id="JADWDJ010000001">
    <property type="protein sequence ID" value="KAG5286636.1"/>
    <property type="molecule type" value="Genomic_DNA"/>
</dbReference>
<comment type="caution">
    <text evidence="3">The sequence shown here is derived from an EMBL/GenBank/DDBJ whole genome shotgun (WGS) entry which is preliminary data.</text>
</comment>
<feature type="compositionally biased region" description="Pro residues" evidence="2">
    <location>
        <begin position="17"/>
        <end position="28"/>
    </location>
</feature>
<feature type="compositionally biased region" description="Basic and acidic residues" evidence="2">
    <location>
        <begin position="297"/>
        <end position="307"/>
    </location>
</feature>
<feature type="compositionally biased region" description="Polar residues" evidence="2">
    <location>
        <begin position="97"/>
        <end position="111"/>
    </location>
</feature>
<keyword evidence="4" id="KW-1185">Reference proteome</keyword>
<feature type="region of interest" description="Disordered" evidence="2">
    <location>
        <begin position="1263"/>
        <end position="1460"/>
    </location>
</feature>
<sequence length="1460" mass="161302">MEKCMARPEAKKRKPAQPRPPSAPPRPPKLSSELSGNRAETQGKENTVETPAAPLKPSDAVNMNRIQRERMAQTPVIPPKPTEKELRSTVAHRRYQTSKPQDNQNENTATPQPVIPPRLSKQIPKEKDPEVSEAAKDETDIRQGNVAMLTEMFQKGPKEQAPTFKSYISDSDPPKSEEKPEPEKPIATENKKGGFKGMLNKTNLFKSQASVDNDLSAEEPDPEKEQSGDEVEEKRLSEGKHGKGFMAGMFWGLQKEKTSASVLRVSPAASDAENTEEGGPEETKEKGLFHGIFKKPQKSDVAEEGLSHHLSASNDSLSDTSIKEKGGIFSGIFKKPKPSQDGTPEQDNLSVHSNLSGSDDDNLSENSNKAKGKGGMLTGMFKKTPKSKQPPKPSEDDGSIEDLSAHSELSASNDNLSEEKGLFSGIFKKAFKATDEDKRSLHDELSLKVEPTKKGVFKKKSPKSTENTPADEFQDRQSLKDELSRSTDDLCENSAKERGNAFSGLFRKSQKHPEDAPSEEDKRSLRGELSASEESLSDKPKEKSGIFGGMFKKAPKPSEEDKDTQEKGGVFGGMFKKSKPCEGSDEDKDSLSAELSASTDDLCENSKPKEKGGVFGGMFKKSKPREGSDEDKDSLSTELSASTDDLSDNNKTKEKQGVFGMFKKPKARESSDEDSLSTELSASTDDLSENTKPKEKGGMFGGMFKKPKAREGCPPDEDNALLDKNLSASNDSLSDNTTTSKEKTTGLSGMFRRSPKPALRSQASTDPLNQFSELSESNDSLADFDSSQDLLSVDPQLSGSKDNLLENNNAKEKKGMLGIFRRSPRPAEQAGTDADESQGLVRKGRSLKKKRVVSFRVKRTLPRMPKFSLNPSAQSASKEPLLEEPVELQEILAVQETTEEQVEIQEVEMAAFPTEGNPLEVEGDGEGLLDWWRTVEGWAQWNETTNFQEDEEQEAVEAVADRVFMAARLFVLLFNQRGAKLQQYILELLAQADAVDQFHKKTVSAAVGGGVASVAGSVATITGLILAPFTFGASIIVTAVGISVATAGSITSATANITDTVHAKMDRKKVEQMIQNYQDEIKDIRECLEFVQEGMNTLDEWDFQKYADSVAKKHMTRNIKHVMKEGGRAGKALMINTDRLISTVQVLSVAGGAAKAARAISVTTGVMSALFLAVDIFFLAKYSHELRKGAKTKFASKIRDVCKELQSGLLELNKVKCQLQKTMDGIEVEAYEEEDEEEEDDDDLESDPVKLAQLEEELDQLEEELDKRVLEEPSISTETEKEGKSKKRRGKETKSEKEKNESEMKEGMTESELMEEDKRSVKSEYGDLEKQVKEKKEEVHGEKKVEKTEAELTDETPKRDMEKGASTKSDTGERDGKSEKGESEKDKDSVMEKAKERPERKMYPFDKHNRSEREERESVRSVQSSASEMSVTKRATQDKAAVMKQEDETKKGKARPMFTI</sequence>
<evidence type="ECO:0000313" key="4">
    <source>
        <dbReference type="Proteomes" id="UP000823561"/>
    </source>
</evidence>
<dbReference type="InterPro" id="IPR008405">
    <property type="entry name" value="ApoL"/>
</dbReference>
<feature type="compositionally biased region" description="Polar residues" evidence="2">
    <location>
        <begin position="200"/>
        <end position="213"/>
    </location>
</feature>
<dbReference type="GO" id="GO:0005576">
    <property type="term" value="C:extracellular region"/>
    <property type="evidence" value="ECO:0007669"/>
    <property type="project" value="InterPro"/>
</dbReference>
<dbReference type="Proteomes" id="UP000823561">
    <property type="component" value="Chromosome 1"/>
</dbReference>
<feature type="compositionally biased region" description="Polar residues" evidence="2">
    <location>
        <begin position="340"/>
        <end position="352"/>
    </location>
</feature>
<feature type="compositionally biased region" description="Basic and acidic residues" evidence="2">
    <location>
        <begin position="1316"/>
        <end position="1419"/>
    </location>
</feature>
<feature type="compositionally biased region" description="Basic and acidic residues" evidence="2">
    <location>
        <begin position="172"/>
        <end position="192"/>
    </location>
</feature>
<dbReference type="GO" id="GO:0042157">
    <property type="term" value="P:lipoprotein metabolic process"/>
    <property type="evidence" value="ECO:0007669"/>
    <property type="project" value="InterPro"/>
</dbReference>
<comment type="similarity">
    <text evidence="1">Belongs to the apolipoprotein L family.</text>
</comment>
<feature type="compositionally biased region" description="Polar residues" evidence="2">
    <location>
        <begin position="761"/>
        <end position="800"/>
    </location>
</feature>
<proteinExistence type="inferred from homology"/>
<feature type="compositionally biased region" description="Low complexity" evidence="2">
    <location>
        <begin position="1420"/>
        <end position="1430"/>
    </location>
</feature>
<organism evidence="3 4">
    <name type="scientific">Alosa alosa</name>
    <name type="common">allis shad</name>
    <dbReference type="NCBI Taxonomy" id="278164"/>
    <lineage>
        <taxon>Eukaryota</taxon>
        <taxon>Metazoa</taxon>
        <taxon>Chordata</taxon>
        <taxon>Craniata</taxon>
        <taxon>Vertebrata</taxon>
        <taxon>Euteleostomi</taxon>
        <taxon>Actinopterygii</taxon>
        <taxon>Neopterygii</taxon>
        <taxon>Teleostei</taxon>
        <taxon>Clupei</taxon>
        <taxon>Clupeiformes</taxon>
        <taxon>Clupeoidei</taxon>
        <taxon>Clupeidae</taxon>
        <taxon>Alosa</taxon>
    </lineage>
</organism>
<dbReference type="Pfam" id="PF05461">
    <property type="entry name" value="ApoL"/>
    <property type="match status" value="1"/>
</dbReference>
<feature type="compositionally biased region" description="Basic and acidic residues" evidence="2">
    <location>
        <begin position="223"/>
        <end position="241"/>
    </location>
</feature>
<feature type="compositionally biased region" description="Basic and acidic residues" evidence="2">
    <location>
        <begin position="433"/>
        <end position="453"/>
    </location>
</feature>
<evidence type="ECO:0000256" key="2">
    <source>
        <dbReference type="SAM" id="MobiDB-lite"/>
    </source>
</evidence>
<evidence type="ECO:0000313" key="3">
    <source>
        <dbReference type="EMBL" id="KAG5286636.1"/>
    </source>
</evidence>
<dbReference type="GO" id="GO:0016020">
    <property type="term" value="C:membrane"/>
    <property type="evidence" value="ECO:0007669"/>
    <property type="project" value="TreeGrafter"/>
</dbReference>
<dbReference type="GO" id="GO:0008289">
    <property type="term" value="F:lipid binding"/>
    <property type="evidence" value="ECO:0007669"/>
    <property type="project" value="InterPro"/>
</dbReference>
<feature type="compositionally biased region" description="Low complexity" evidence="2">
    <location>
        <begin position="722"/>
        <end position="739"/>
    </location>
</feature>
<feature type="region of interest" description="Disordered" evidence="2">
    <location>
        <begin position="257"/>
        <end position="418"/>
    </location>
</feature>
<feature type="region of interest" description="Disordered" evidence="2">
    <location>
        <begin position="433"/>
        <end position="843"/>
    </location>
</feature>
<dbReference type="PANTHER" id="PTHR14096">
    <property type="entry name" value="APOLIPOPROTEIN L"/>
    <property type="match status" value="1"/>
</dbReference>
<name>A0AAV6HL31_9TELE</name>
<protein>
    <submittedName>
        <fullName evidence="3">Uncharacterized protein</fullName>
    </submittedName>
</protein>
<dbReference type="PANTHER" id="PTHR14096:SF34">
    <property type="entry name" value="APOLIPOPROTEIN L3-LIKE-RELATED"/>
    <property type="match status" value="1"/>
</dbReference>
<feature type="compositionally biased region" description="Basic and acidic residues" evidence="2">
    <location>
        <begin position="123"/>
        <end position="141"/>
    </location>
</feature>
<feature type="compositionally biased region" description="Basic and acidic residues" evidence="2">
    <location>
        <begin position="511"/>
        <end position="526"/>
    </location>
</feature>
<feature type="compositionally biased region" description="Polar residues" evidence="2">
    <location>
        <begin position="310"/>
        <end position="320"/>
    </location>
</feature>
<reference evidence="3 4" key="1">
    <citation type="submission" date="2020-10" db="EMBL/GenBank/DDBJ databases">
        <title>Chromosome-scale genome assembly of the Allis shad, Alosa alosa.</title>
        <authorList>
            <person name="Margot Z."/>
            <person name="Christophe K."/>
            <person name="Cabau C."/>
            <person name="Louis A."/>
            <person name="Berthelot C."/>
            <person name="Parey E."/>
            <person name="Roest Crollius H."/>
            <person name="Montfort J."/>
            <person name="Robinson-Rechavi M."/>
            <person name="Bucao C."/>
            <person name="Bouchez O."/>
            <person name="Gislard M."/>
            <person name="Lluch J."/>
            <person name="Milhes M."/>
            <person name="Lampietro C."/>
            <person name="Lopez Roques C."/>
            <person name="Donnadieu C."/>
            <person name="Braasch I."/>
            <person name="Desvignes T."/>
            <person name="Postlethwait J."/>
            <person name="Bobe J."/>
            <person name="Guiguen Y."/>
        </authorList>
    </citation>
    <scope>NUCLEOTIDE SEQUENCE [LARGE SCALE GENOMIC DNA]</scope>
    <source>
        <strain evidence="3">M-15738</strain>
        <tissue evidence="3">Blood</tissue>
    </source>
</reference>
<feature type="region of interest" description="Disordered" evidence="2">
    <location>
        <begin position="1"/>
        <end position="244"/>
    </location>
</feature>